<keyword evidence="3" id="KW-1185">Reference proteome</keyword>
<name>A0A541B0I6_9NOCA</name>
<dbReference type="InterPro" id="IPR024344">
    <property type="entry name" value="MDMPI_metal-binding"/>
</dbReference>
<feature type="domain" description="Mycothiol-dependent maleylpyruvate isomerase metal-binding" evidence="1">
    <location>
        <begin position="87"/>
        <end position="210"/>
    </location>
</feature>
<evidence type="ECO:0000259" key="1">
    <source>
        <dbReference type="Pfam" id="PF11716"/>
    </source>
</evidence>
<dbReference type="OrthoDB" id="5185819at2"/>
<dbReference type="Gene3D" id="1.20.120.450">
    <property type="entry name" value="dinb family like domain"/>
    <property type="match status" value="1"/>
</dbReference>
<dbReference type="AlphaFoldDB" id="A0A541B0I6"/>
<dbReference type="InterPro" id="IPR017517">
    <property type="entry name" value="Maleyloyr_isom"/>
</dbReference>
<dbReference type="NCBIfam" id="TIGR03083">
    <property type="entry name" value="maleylpyruvate isomerase family mycothiol-dependent enzyme"/>
    <property type="match status" value="1"/>
</dbReference>
<dbReference type="NCBIfam" id="TIGR03086">
    <property type="entry name" value="TIGR03086 family metal-binding protein"/>
    <property type="match status" value="1"/>
</dbReference>
<dbReference type="Proteomes" id="UP000316256">
    <property type="component" value="Unassembled WGS sequence"/>
</dbReference>
<evidence type="ECO:0000313" key="3">
    <source>
        <dbReference type="Proteomes" id="UP000316256"/>
    </source>
</evidence>
<gene>
    <name evidence="2" type="ORF">FK531_20600</name>
</gene>
<comment type="caution">
    <text evidence="2">The sequence shown here is derived from an EMBL/GenBank/DDBJ whole genome shotgun (WGS) entry which is preliminary data.</text>
</comment>
<proteinExistence type="predicted"/>
<sequence length="278" mass="28610">MPLPVAESSVARLIRTSGPRRRVGVTVGAVTDRSFASGECVGIDANSAVRSRASDFLRGDEFRAAKWSTLRRDVPVVPKESTVLDLEPAARQMIRLLDGITDDQLSAPTPCEATTLGALVDHVAGFSAGFTAAANKNLGPGTAGPPSADGSRLPADWRQSIPVRVAALAEAWREPGAWTGMTQVGGVDLPGEAAGAFALDELVIHGWDIARASGQPFDCDGPAIVACADVVASTPDAVRDAGGLFGAVVAVPDGASPLDRLVGLTGRDPGWTPSSARP</sequence>
<evidence type="ECO:0000313" key="2">
    <source>
        <dbReference type="EMBL" id="TQF65824.1"/>
    </source>
</evidence>
<organism evidence="2 3">
    <name type="scientific">Rhodococcus spelaei</name>
    <dbReference type="NCBI Taxonomy" id="2546320"/>
    <lineage>
        <taxon>Bacteria</taxon>
        <taxon>Bacillati</taxon>
        <taxon>Actinomycetota</taxon>
        <taxon>Actinomycetes</taxon>
        <taxon>Mycobacteriales</taxon>
        <taxon>Nocardiaceae</taxon>
        <taxon>Rhodococcus</taxon>
    </lineage>
</organism>
<dbReference type="EMBL" id="VIGH01000010">
    <property type="protein sequence ID" value="TQF65824.1"/>
    <property type="molecule type" value="Genomic_DNA"/>
</dbReference>
<dbReference type="Pfam" id="PF11716">
    <property type="entry name" value="MDMPI_N"/>
    <property type="match status" value="1"/>
</dbReference>
<accession>A0A541B0I6</accession>
<protein>
    <submittedName>
        <fullName evidence="2">TIGR03086 family protein</fullName>
    </submittedName>
</protein>
<dbReference type="InterPro" id="IPR034660">
    <property type="entry name" value="DinB/YfiT-like"/>
</dbReference>
<dbReference type="SUPFAM" id="SSF109854">
    <property type="entry name" value="DinB/YfiT-like putative metalloenzymes"/>
    <property type="match status" value="1"/>
</dbReference>
<dbReference type="GO" id="GO:0046872">
    <property type="term" value="F:metal ion binding"/>
    <property type="evidence" value="ECO:0007669"/>
    <property type="project" value="InterPro"/>
</dbReference>
<reference evidence="2 3" key="1">
    <citation type="submission" date="2019-06" db="EMBL/GenBank/DDBJ databases">
        <title>Rhodococcus spaelei sp. nov., isolated from a cave.</title>
        <authorList>
            <person name="Lee S.D."/>
        </authorList>
    </citation>
    <scope>NUCLEOTIDE SEQUENCE [LARGE SCALE GENOMIC DNA]</scope>
    <source>
        <strain evidence="2 3">C9-5</strain>
    </source>
</reference>
<dbReference type="InterPro" id="IPR017520">
    <property type="entry name" value="CHP03086"/>
</dbReference>